<feature type="transmembrane region" description="Helical" evidence="4">
    <location>
        <begin position="988"/>
        <end position="1008"/>
    </location>
</feature>
<dbReference type="Pfam" id="PF11856">
    <property type="entry name" value="DUF3376"/>
    <property type="match status" value="1"/>
</dbReference>
<keyword evidence="2" id="KW-0442">Lipid degradation</keyword>
<evidence type="ECO:0000313" key="6">
    <source>
        <dbReference type="EMBL" id="PSJ28278.1"/>
    </source>
</evidence>
<keyword evidence="7" id="KW-1185">Reference proteome</keyword>
<sequence>MTDADDIDRQDIRVAVVMNGGLSLAVWIGGVAAELHLLAMARRWDRAVYRPLLDLLHADARVDVIAGTSAGGLNGAFLALGLARERDISSLCSLWRDKGDLAELLQHPLRRRVPSLLKGDYFLDELGKALRRVLTSPPPAGTGDGRPAGDRPVELIMTGTLWHGRKSSFCDDMGVRITETDHDARFLFTADGAGPHPAGDLRDDAVADRLAVAARCSSSFPVAFAPQWVEVTPEDGPAEGPWSSKAGRATFRTSQHVVDGGILLNKPIRPALEAVYRQPAQLQVRRLLTYVVPDPGEEPAAAPAAPEPSGSVPPPPNAPDVVLGALTRLRATDSVSRELTEIQDRNRDVRRRRRARDRLASALTATAGTLSEAAWQGYVQVRVEYAADTIARWTAAGQLPARVDRWSERQIADRLRRVLDDRRARPESFIPRGDSTTDAVKRTGAEWDWGQTTVRRLRDLTVDVLKRAVWLAPTGSPQRAAIVAERERASAAFEDIQADWNELESHWSAAGAALPPCTYDKLGRATPDSLRALTAWLRKAVADRDGSPEDPDGSPQDRDGSPQAGPPAYAARRERWYAQAQELAGCLENSAGALRDVARTGNAVVDPERTEQARLQALTGFLFGPGEEGVLPRMLRLEVVLEAYGGAHSDAEQEVELVQVSSRRPDLVTGRQLHHFGAFYRASWRVNDWIHGRLDGAAHLVRILLSAERLRQVWAREEATAAAAATDRLVAMIRDCTLDGAEPADRAWLEETWQQQYAAACEGFVRERIVPAAPAPAPTDADEDAGVGVQDDPRLGLCVEAVTHALHTRILRQELPALADAVRAEGDGRPAGSTEWLAGYDAATAGTAPADRAMPPKVLWQLWDNAHLIGSQRIGEEAGGDLLANTAAQAAAVATGAFGTLSRVKAVGAVLGALHGYTLAVWAMVRFLTRPGNFGNRVVRLTVAAGAVLLAVSLFVPAMPVAFTLAGVLLLLAGWSAAALLTRDTRRVGRRLAVVTGFAVLVAAGYVYTRLQDEDAREGLWSLAVKLGAALLVILLGIFLARTPGPRAAARRRDE</sequence>
<gene>
    <name evidence="6" type="ORF">B7P34_13290</name>
</gene>
<dbReference type="OrthoDB" id="8728704at2"/>
<feature type="transmembrane region" description="Helical" evidence="4">
    <location>
        <begin position="937"/>
        <end position="956"/>
    </location>
</feature>
<feature type="domain" description="PNPLA" evidence="5">
    <location>
        <begin position="16"/>
        <end position="272"/>
    </location>
</feature>
<feature type="short sequence motif" description="GXSXG" evidence="2">
    <location>
        <begin position="67"/>
        <end position="71"/>
    </location>
</feature>
<keyword evidence="4" id="KW-1133">Transmembrane helix</keyword>
<dbReference type="AlphaFoldDB" id="A0A9X7JQY4"/>
<dbReference type="GO" id="GO:0016042">
    <property type="term" value="P:lipid catabolic process"/>
    <property type="evidence" value="ECO:0007669"/>
    <property type="project" value="UniProtKB-UniRule"/>
</dbReference>
<dbReference type="Proteomes" id="UP000242427">
    <property type="component" value="Unassembled WGS sequence"/>
</dbReference>
<dbReference type="SUPFAM" id="SSF52151">
    <property type="entry name" value="FabD/lysophospholipase-like"/>
    <property type="match status" value="1"/>
</dbReference>
<dbReference type="RefSeq" id="WP_106676134.1">
    <property type="nucleotide sequence ID" value="NZ_PXWG01000026.1"/>
</dbReference>
<feature type="transmembrane region" description="Helical" evidence="4">
    <location>
        <begin position="962"/>
        <end position="981"/>
    </location>
</feature>
<protein>
    <recommendedName>
        <fullName evidence="5">PNPLA domain-containing protein</fullName>
    </recommendedName>
</protein>
<dbReference type="InterPro" id="IPR002641">
    <property type="entry name" value="PNPLA_dom"/>
</dbReference>
<feature type="region of interest" description="Disordered" evidence="3">
    <location>
        <begin position="297"/>
        <end position="318"/>
    </location>
</feature>
<feature type="region of interest" description="Disordered" evidence="3">
    <location>
        <begin position="541"/>
        <end position="568"/>
    </location>
</feature>
<reference evidence="6 7" key="1">
    <citation type="submission" date="2018-03" db="EMBL/GenBank/DDBJ databases">
        <title>Chitinolytic properties of Streptosporangium nondiastaticum TBG75A20.</title>
        <authorList>
            <person name="Gayathri V."/>
            <person name="Shiburaj S."/>
        </authorList>
    </citation>
    <scope>NUCLEOTIDE SEQUENCE [LARGE SCALE GENOMIC DNA]</scope>
    <source>
        <strain evidence="6 7">TBG75A20</strain>
    </source>
</reference>
<evidence type="ECO:0000259" key="5">
    <source>
        <dbReference type="PROSITE" id="PS51635"/>
    </source>
</evidence>
<feature type="active site" description="Proton acceptor" evidence="2">
    <location>
        <position position="259"/>
    </location>
</feature>
<dbReference type="InterPro" id="IPR024282">
    <property type="entry name" value="DUF3376"/>
</dbReference>
<dbReference type="PROSITE" id="PS51635">
    <property type="entry name" value="PNPLA"/>
    <property type="match status" value="1"/>
</dbReference>
<keyword evidence="4" id="KW-0812">Transmembrane</keyword>
<feature type="short sequence motif" description="DGA/G" evidence="2">
    <location>
        <begin position="259"/>
        <end position="261"/>
    </location>
</feature>
<comment type="caution">
    <text evidence="2">Lacks conserved residue(s) required for the propagation of feature annotation.</text>
</comment>
<keyword evidence="1 2" id="KW-0443">Lipid metabolism</keyword>
<feature type="compositionally biased region" description="Low complexity" evidence="3">
    <location>
        <begin position="297"/>
        <end position="310"/>
    </location>
</feature>
<dbReference type="GO" id="GO:0016787">
    <property type="term" value="F:hydrolase activity"/>
    <property type="evidence" value="ECO:0007669"/>
    <property type="project" value="UniProtKB-UniRule"/>
</dbReference>
<comment type="caution">
    <text evidence="6">The sequence shown here is derived from an EMBL/GenBank/DDBJ whole genome shotgun (WGS) entry which is preliminary data.</text>
</comment>
<name>A0A9X7JQY4_9ACTN</name>
<keyword evidence="2" id="KW-0378">Hydrolase</keyword>
<evidence type="ECO:0000256" key="2">
    <source>
        <dbReference type="PROSITE-ProRule" id="PRU01161"/>
    </source>
</evidence>
<proteinExistence type="predicted"/>
<feature type="transmembrane region" description="Helical" evidence="4">
    <location>
        <begin position="906"/>
        <end position="925"/>
    </location>
</feature>
<feature type="active site" description="Nucleophile" evidence="2">
    <location>
        <position position="69"/>
    </location>
</feature>
<evidence type="ECO:0000256" key="1">
    <source>
        <dbReference type="ARBA" id="ARBA00023098"/>
    </source>
</evidence>
<evidence type="ECO:0000256" key="4">
    <source>
        <dbReference type="SAM" id="Phobius"/>
    </source>
</evidence>
<evidence type="ECO:0000256" key="3">
    <source>
        <dbReference type="SAM" id="MobiDB-lite"/>
    </source>
</evidence>
<keyword evidence="4" id="KW-0472">Membrane</keyword>
<dbReference type="NCBIfam" id="TIGR03607">
    <property type="entry name" value="patatin-like protein"/>
    <property type="match status" value="1"/>
</dbReference>
<dbReference type="InterPro" id="IPR019894">
    <property type="entry name" value="Patatin-related_protein"/>
</dbReference>
<feature type="transmembrane region" description="Helical" evidence="4">
    <location>
        <begin position="20"/>
        <end position="41"/>
    </location>
</feature>
<dbReference type="Gene3D" id="3.40.1090.10">
    <property type="entry name" value="Cytosolic phospholipase A2 catalytic domain"/>
    <property type="match status" value="2"/>
</dbReference>
<evidence type="ECO:0000313" key="7">
    <source>
        <dbReference type="Proteomes" id="UP000242427"/>
    </source>
</evidence>
<dbReference type="Pfam" id="PF01734">
    <property type="entry name" value="Patatin"/>
    <property type="match status" value="1"/>
</dbReference>
<accession>A0A9X7JQY4</accession>
<feature type="transmembrane region" description="Helical" evidence="4">
    <location>
        <begin position="1020"/>
        <end position="1041"/>
    </location>
</feature>
<dbReference type="EMBL" id="PXWG01000026">
    <property type="protein sequence ID" value="PSJ28278.1"/>
    <property type="molecule type" value="Genomic_DNA"/>
</dbReference>
<organism evidence="6 7">
    <name type="scientific">Streptosporangium nondiastaticum</name>
    <dbReference type="NCBI Taxonomy" id="35764"/>
    <lineage>
        <taxon>Bacteria</taxon>
        <taxon>Bacillati</taxon>
        <taxon>Actinomycetota</taxon>
        <taxon>Actinomycetes</taxon>
        <taxon>Streptosporangiales</taxon>
        <taxon>Streptosporangiaceae</taxon>
        <taxon>Streptosporangium</taxon>
    </lineage>
</organism>
<dbReference type="InterPro" id="IPR016035">
    <property type="entry name" value="Acyl_Trfase/lysoPLipase"/>
</dbReference>